<evidence type="ECO:0000256" key="1">
    <source>
        <dbReference type="SAM" id="MobiDB-lite"/>
    </source>
</evidence>
<reference evidence="2 3" key="1">
    <citation type="journal article" date="2011" name="PLoS Pathog.">
        <title>Endophytic Life Strategies Decoded by Genome and Transcriptome Analyses of the Mutualistic Root Symbiont Piriformospora indica.</title>
        <authorList>
            <person name="Zuccaro A."/>
            <person name="Lahrmann U."/>
            <person name="Guldener U."/>
            <person name="Langen G."/>
            <person name="Pfiffi S."/>
            <person name="Biedenkopf D."/>
            <person name="Wong P."/>
            <person name="Samans B."/>
            <person name="Grimm C."/>
            <person name="Basiewicz M."/>
            <person name="Murat C."/>
            <person name="Martin F."/>
            <person name="Kogel K.H."/>
        </authorList>
    </citation>
    <scope>NUCLEOTIDE SEQUENCE [LARGE SCALE GENOMIC DNA]</scope>
    <source>
        <strain evidence="2 3">DSM 11827</strain>
    </source>
</reference>
<comment type="caution">
    <text evidence="2">The sequence shown here is derived from an EMBL/GenBank/DDBJ whole genome shotgun (WGS) entry which is preliminary data.</text>
</comment>
<feature type="region of interest" description="Disordered" evidence="1">
    <location>
        <begin position="76"/>
        <end position="133"/>
    </location>
</feature>
<sequence length="151" mass="17042">MADEEAKKAIAEGRANQTNTRDGCESTPNKPFRHKLGDQKASGRSTRTMESNAPWCPHCREGAMKAYCTWYKSAQNTTSPEQNGDKTSVKPGEHKARGNRARAKTHAKRGNPARRPYGKPHHHHHLQASLTTRSQRRELMIHQRQTKGTHV</sequence>
<dbReference type="InParanoid" id="G4TXK3"/>
<dbReference type="AlphaFoldDB" id="G4TXK3"/>
<feature type="compositionally biased region" description="Polar residues" evidence="1">
    <location>
        <begin position="42"/>
        <end position="51"/>
    </location>
</feature>
<protein>
    <submittedName>
        <fullName evidence="2">Uncharacterized protein</fullName>
    </submittedName>
</protein>
<feature type="compositionally biased region" description="Basic and acidic residues" evidence="1">
    <location>
        <begin position="1"/>
        <end position="11"/>
    </location>
</feature>
<keyword evidence="3" id="KW-1185">Reference proteome</keyword>
<organism evidence="2 3">
    <name type="scientific">Serendipita indica (strain DSM 11827)</name>
    <name type="common">Root endophyte fungus</name>
    <name type="synonym">Piriformospora indica</name>
    <dbReference type="NCBI Taxonomy" id="1109443"/>
    <lineage>
        <taxon>Eukaryota</taxon>
        <taxon>Fungi</taxon>
        <taxon>Dikarya</taxon>
        <taxon>Basidiomycota</taxon>
        <taxon>Agaricomycotina</taxon>
        <taxon>Agaricomycetes</taxon>
        <taxon>Sebacinales</taxon>
        <taxon>Serendipitaceae</taxon>
        <taxon>Serendipita</taxon>
    </lineage>
</organism>
<proteinExistence type="predicted"/>
<accession>G4TXK3</accession>
<evidence type="ECO:0000313" key="2">
    <source>
        <dbReference type="EMBL" id="CCA76046.1"/>
    </source>
</evidence>
<feature type="compositionally biased region" description="Basic and acidic residues" evidence="1">
    <location>
        <begin position="83"/>
        <end position="96"/>
    </location>
</feature>
<name>G4TXK3_SERID</name>
<feature type="compositionally biased region" description="Polar residues" evidence="1">
    <location>
        <begin position="15"/>
        <end position="29"/>
    </location>
</feature>
<dbReference type="Proteomes" id="UP000007148">
    <property type="component" value="Unassembled WGS sequence"/>
</dbReference>
<evidence type="ECO:0000313" key="3">
    <source>
        <dbReference type="Proteomes" id="UP000007148"/>
    </source>
</evidence>
<gene>
    <name evidence="2" type="ORF">PIIN_10046</name>
</gene>
<feature type="region of interest" description="Disordered" evidence="1">
    <location>
        <begin position="1"/>
        <end position="56"/>
    </location>
</feature>
<feature type="compositionally biased region" description="Basic residues" evidence="1">
    <location>
        <begin position="97"/>
        <end position="126"/>
    </location>
</feature>
<dbReference type="HOGENOM" id="CLU_1732195_0_0_1"/>
<dbReference type="EMBL" id="CAFZ01000590">
    <property type="protein sequence ID" value="CCA76046.1"/>
    <property type="molecule type" value="Genomic_DNA"/>
</dbReference>